<dbReference type="EMBL" id="MU070303">
    <property type="protein sequence ID" value="KAF5828439.1"/>
    <property type="molecule type" value="Genomic_DNA"/>
</dbReference>
<protein>
    <submittedName>
        <fullName evidence="2">Uncharacterized protein</fullName>
    </submittedName>
</protein>
<reference evidence="2" key="1">
    <citation type="submission" date="2017-08" db="EMBL/GenBank/DDBJ databases">
        <authorList>
            <person name="Polle J.E."/>
            <person name="Barry K."/>
            <person name="Cushman J."/>
            <person name="Schmutz J."/>
            <person name="Tran D."/>
            <person name="Hathwaick L.T."/>
            <person name="Yim W.C."/>
            <person name="Jenkins J."/>
            <person name="Mckie-Krisberg Z.M."/>
            <person name="Prochnik S."/>
            <person name="Lindquist E."/>
            <person name="Dockter R.B."/>
            <person name="Adam C."/>
            <person name="Molina H."/>
            <person name="Bunkerborg J."/>
            <person name="Jin E."/>
            <person name="Buchheim M."/>
            <person name="Magnuson J."/>
        </authorList>
    </citation>
    <scope>NUCLEOTIDE SEQUENCE</scope>
    <source>
        <strain evidence="2">CCAP 19/18</strain>
    </source>
</reference>
<evidence type="ECO:0000313" key="3">
    <source>
        <dbReference type="Proteomes" id="UP000815325"/>
    </source>
</evidence>
<accession>A0ABQ7G1F3</accession>
<name>A0ABQ7G1F3_DUNSA</name>
<evidence type="ECO:0000256" key="1">
    <source>
        <dbReference type="SAM" id="MobiDB-lite"/>
    </source>
</evidence>
<keyword evidence="3" id="KW-1185">Reference proteome</keyword>
<dbReference type="Proteomes" id="UP000815325">
    <property type="component" value="Unassembled WGS sequence"/>
</dbReference>
<evidence type="ECO:0000313" key="2">
    <source>
        <dbReference type="EMBL" id="KAF5828439.1"/>
    </source>
</evidence>
<gene>
    <name evidence="2" type="ORF">DUNSADRAFT_17602</name>
</gene>
<organism evidence="2 3">
    <name type="scientific">Dunaliella salina</name>
    <name type="common">Green alga</name>
    <name type="synonym">Protococcus salinus</name>
    <dbReference type="NCBI Taxonomy" id="3046"/>
    <lineage>
        <taxon>Eukaryota</taxon>
        <taxon>Viridiplantae</taxon>
        <taxon>Chlorophyta</taxon>
        <taxon>core chlorophytes</taxon>
        <taxon>Chlorophyceae</taxon>
        <taxon>CS clade</taxon>
        <taxon>Chlamydomonadales</taxon>
        <taxon>Dunaliellaceae</taxon>
        <taxon>Dunaliella</taxon>
    </lineage>
</organism>
<feature type="region of interest" description="Disordered" evidence="1">
    <location>
        <begin position="16"/>
        <end position="37"/>
    </location>
</feature>
<proteinExistence type="predicted"/>
<sequence>MSALVSSNITQCVASSAAARPQKLTAPKATPHANHRRAVATRIAAPAREQPLVQQLAKQMQEQHSGKPSETQPALPALISKEQVVALEAELDQGPSMAALRRFNDNLRKIPADRWEEVLRPVFNELTFNLESFNPAFTSCLLMVQRTLGVSDYVRRDMALKNLIQPLAGEYGMHNNQPQHKTHRELFSDFYASLFHAPLESLLAQGVPPVAAQALWAKMSTDIMTGGGAHSNPMEQVRACVIGLAVLACAL</sequence>
<comment type="caution">
    <text evidence="2">The sequence shown here is derived from an EMBL/GenBank/DDBJ whole genome shotgun (WGS) entry which is preliminary data.</text>
</comment>